<dbReference type="GO" id="GO:0042910">
    <property type="term" value="F:xenobiotic transmembrane transporter activity"/>
    <property type="evidence" value="ECO:0007669"/>
    <property type="project" value="InterPro"/>
</dbReference>
<evidence type="ECO:0000256" key="3">
    <source>
        <dbReference type="ARBA" id="ARBA00022692"/>
    </source>
</evidence>
<feature type="transmembrane region" description="Helical" evidence="6">
    <location>
        <begin position="326"/>
        <end position="350"/>
    </location>
</feature>
<dbReference type="InterPro" id="IPR045069">
    <property type="entry name" value="MATE_euk"/>
</dbReference>
<dbReference type="AlphaFoldDB" id="A0A9R1XNV4"/>
<evidence type="ECO:0000256" key="4">
    <source>
        <dbReference type="ARBA" id="ARBA00022989"/>
    </source>
</evidence>
<comment type="subcellular location">
    <subcellularLocation>
        <location evidence="1">Membrane</location>
        <topology evidence="1">Multi-pass membrane protein</topology>
    </subcellularLocation>
</comment>
<keyword evidence="3 6" id="KW-0812">Transmembrane</keyword>
<organism evidence="7 8">
    <name type="scientific">Lactuca sativa</name>
    <name type="common">Garden lettuce</name>
    <dbReference type="NCBI Taxonomy" id="4236"/>
    <lineage>
        <taxon>Eukaryota</taxon>
        <taxon>Viridiplantae</taxon>
        <taxon>Streptophyta</taxon>
        <taxon>Embryophyta</taxon>
        <taxon>Tracheophyta</taxon>
        <taxon>Spermatophyta</taxon>
        <taxon>Magnoliopsida</taxon>
        <taxon>eudicotyledons</taxon>
        <taxon>Gunneridae</taxon>
        <taxon>Pentapetalae</taxon>
        <taxon>asterids</taxon>
        <taxon>campanulids</taxon>
        <taxon>Asterales</taxon>
        <taxon>Asteraceae</taxon>
        <taxon>Cichorioideae</taxon>
        <taxon>Cichorieae</taxon>
        <taxon>Lactucinae</taxon>
        <taxon>Lactuca</taxon>
    </lineage>
</organism>
<comment type="caution">
    <text evidence="7">The sequence shown here is derived from an EMBL/GenBank/DDBJ whole genome shotgun (WGS) entry which is preliminary data.</text>
</comment>
<dbReference type="GO" id="GO:0022857">
    <property type="term" value="F:transmembrane transporter activity"/>
    <property type="evidence" value="ECO:0000318"/>
    <property type="project" value="GO_Central"/>
</dbReference>
<evidence type="ECO:0000256" key="5">
    <source>
        <dbReference type="ARBA" id="ARBA00023136"/>
    </source>
</evidence>
<dbReference type="InterPro" id="IPR002528">
    <property type="entry name" value="MATE_fam"/>
</dbReference>
<sequence length="417" mass="46017">MFVYGVMLGMGSAVETLCGQAFGAKQYGMLGVYLQRSTILLMLTGIPLLLIYIYSKSLLMLLGQSKEISSAASLFIFGLIPQIFAYAANFPIQKFLQSQSIVNPSTYIAAGIFFVHLPLSYLVMYVFDWGLLGGALVLSFSWWVIVLAQFVYILKSNRTKETWSGFSVEAFSGLWSFFKLSTSSALMLCLQAWYFQILILIGGLLPNPEIALDALAVCSTILVWVYTISIGFSAAASVRVSNELGAGHPKSTSFSVIVMTSTSFIVALICGIILLCSRDYFSYILTDGEIVAKAVSELTPLLVFSVILEGIQPAYRVAVGCGWQSFVAYVNIGCYYMVGIPLGVVCAFYFDFGTKGIWLGLVGGMLMQAMILCWVIFRTDWNKEVKFANIRVKQWQHKATYGDICVQLIEKKENAIP</sequence>
<proteinExistence type="inferred from homology"/>
<dbReference type="NCBIfam" id="TIGR00797">
    <property type="entry name" value="matE"/>
    <property type="match status" value="1"/>
</dbReference>
<keyword evidence="4 6" id="KW-1133">Transmembrane helix</keyword>
<protein>
    <recommendedName>
        <fullName evidence="9">Multidrug and toxic compound extrusion protein</fullName>
    </recommendedName>
</protein>
<evidence type="ECO:0000313" key="8">
    <source>
        <dbReference type="Proteomes" id="UP000235145"/>
    </source>
</evidence>
<dbReference type="GO" id="GO:0016020">
    <property type="term" value="C:membrane"/>
    <property type="evidence" value="ECO:0000318"/>
    <property type="project" value="GO_Central"/>
</dbReference>
<feature type="transmembrane region" description="Helical" evidence="6">
    <location>
        <begin position="184"/>
        <end position="205"/>
    </location>
</feature>
<dbReference type="EMBL" id="NBSK02000004">
    <property type="protein sequence ID" value="KAJ0214232.1"/>
    <property type="molecule type" value="Genomic_DNA"/>
</dbReference>
<dbReference type="Pfam" id="PF01554">
    <property type="entry name" value="MatE"/>
    <property type="match status" value="2"/>
</dbReference>
<dbReference type="CDD" id="cd13132">
    <property type="entry name" value="MATE_eukaryotic"/>
    <property type="match status" value="1"/>
</dbReference>
<name>A0A9R1XNV4_LACSA</name>
<feature type="transmembrane region" description="Helical" evidence="6">
    <location>
        <begin position="39"/>
        <end position="62"/>
    </location>
</feature>
<comment type="similarity">
    <text evidence="2">Belongs to the multi antimicrobial extrusion (MATE) (TC 2.A.66.1) family.</text>
</comment>
<dbReference type="GO" id="GO:1990961">
    <property type="term" value="P:xenobiotic detoxification by transmembrane export across the plasma membrane"/>
    <property type="evidence" value="ECO:0007669"/>
    <property type="project" value="InterPro"/>
</dbReference>
<feature type="transmembrane region" description="Helical" evidence="6">
    <location>
        <begin position="107"/>
        <end position="127"/>
    </location>
</feature>
<dbReference type="PANTHER" id="PTHR11206">
    <property type="entry name" value="MULTIDRUG RESISTANCE PROTEIN"/>
    <property type="match status" value="1"/>
</dbReference>
<evidence type="ECO:0000256" key="2">
    <source>
        <dbReference type="ARBA" id="ARBA00010199"/>
    </source>
</evidence>
<feature type="transmembrane region" description="Helical" evidence="6">
    <location>
        <begin position="68"/>
        <end position="87"/>
    </location>
</feature>
<dbReference type="Proteomes" id="UP000235145">
    <property type="component" value="Unassembled WGS sequence"/>
</dbReference>
<gene>
    <name evidence="7" type="ORF">LSAT_V11C400180540</name>
</gene>
<accession>A0A9R1XNV4</accession>
<feature type="transmembrane region" description="Helical" evidence="6">
    <location>
        <begin position="254"/>
        <end position="276"/>
    </location>
</feature>
<feature type="transmembrane region" description="Helical" evidence="6">
    <location>
        <begin position="356"/>
        <end position="377"/>
    </location>
</feature>
<reference evidence="7 8" key="1">
    <citation type="journal article" date="2017" name="Nat. Commun.">
        <title>Genome assembly with in vitro proximity ligation data and whole-genome triplication in lettuce.</title>
        <authorList>
            <person name="Reyes-Chin-Wo S."/>
            <person name="Wang Z."/>
            <person name="Yang X."/>
            <person name="Kozik A."/>
            <person name="Arikit S."/>
            <person name="Song C."/>
            <person name="Xia L."/>
            <person name="Froenicke L."/>
            <person name="Lavelle D.O."/>
            <person name="Truco M.J."/>
            <person name="Xia R."/>
            <person name="Zhu S."/>
            <person name="Xu C."/>
            <person name="Xu H."/>
            <person name="Xu X."/>
            <person name="Cox K."/>
            <person name="Korf I."/>
            <person name="Meyers B.C."/>
            <person name="Michelmore R.W."/>
        </authorList>
    </citation>
    <scope>NUCLEOTIDE SEQUENCE [LARGE SCALE GENOMIC DNA]</scope>
    <source>
        <strain evidence="8">cv. Salinas</strain>
        <tissue evidence="7">Seedlings</tissue>
    </source>
</reference>
<dbReference type="GO" id="GO:0015297">
    <property type="term" value="F:antiporter activity"/>
    <property type="evidence" value="ECO:0007669"/>
    <property type="project" value="InterPro"/>
</dbReference>
<evidence type="ECO:0008006" key="9">
    <source>
        <dbReference type="Google" id="ProtNLM"/>
    </source>
</evidence>
<evidence type="ECO:0000256" key="1">
    <source>
        <dbReference type="ARBA" id="ARBA00004141"/>
    </source>
</evidence>
<evidence type="ECO:0000256" key="6">
    <source>
        <dbReference type="SAM" id="Phobius"/>
    </source>
</evidence>
<evidence type="ECO:0000313" key="7">
    <source>
        <dbReference type="EMBL" id="KAJ0214232.1"/>
    </source>
</evidence>
<keyword evidence="5 6" id="KW-0472">Membrane</keyword>
<keyword evidence="8" id="KW-1185">Reference proteome</keyword>
<feature type="transmembrane region" description="Helical" evidence="6">
    <location>
        <begin position="133"/>
        <end position="154"/>
    </location>
</feature>
<feature type="transmembrane region" description="Helical" evidence="6">
    <location>
        <begin position="212"/>
        <end position="234"/>
    </location>
</feature>